<dbReference type="GO" id="GO:0016020">
    <property type="term" value="C:membrane"/>
    <property type="evidence" value="ECO:0007669"/>
    <property type="project" value="UniProtKB-SubCell"/>
</dbReference>
<reference evidence="5" key="1">
    <citation type="submission" date="2021-06" db="EMBL/GenBank/DDBJ databases">
        <title>Parelaphostrongylus tenuis whole genome reference sequence.</title>
        <authorList>
            <person name="Garwood T.J."/>
            <person name="Larsen P.A."/>
            <person name="Fountain-Jones N.M."/>
            <person name="Garbe J.R."/>
            <person name="Macchietto M.G."/>
            <person name="Kania S.A."/>
            <person name="Gerhold R.W."/>
            <person name="Richards J.E."/>
            <person name="Wolf T.M."/>
        </authorList>
    </citation>
    <scope>NUCLEOTIDE SEQUENCE</scope>
    <source>
        <strain evidence="5">MNPRO001-30</strain>
        <tissue evidence="5">Meninges</tissue>
    </source>
</reference>
<evidence type="ECO:0000313" key="5">
    <source>
        <dbReference type="EMBL" id="KAJ1346915.1"/>
    </source>
</evidence>
<dbReference type="Pfam" id="PF10292">
    <property type="entry name" value="7TM_GPCR_Srab"/>
    <property type="match status" value="1"/>
</dbReference>
<comment type="subcellular location">
    <subcellularLocation>
        <location evidence="1">Membrane</location>
        <topology evidence="1">Multi-pass membrane protein</topology>
    </subcellularLocation>
</comment>
<dbReference type="InterPro" id="IPR019408">
    <property type="entry name" value="7TM_GPCR_serpentine_rcpt_Srab"/>
</dbReference>
<proteinExistence type="predicted"/>
<name>A0AAD5QGE4_PARTN</name>
<keyword evidence="4" id="KW-0472">Membrane</keyword>
<accession>A0AAD5QGE4</accession>
<comment type="caution">
    <text evidence="5">The sequence shown here is derived from an EMBL/GenBank/DDBJ whole genome shotgun (WGS) entry which is preliminary data.</text>
</comment>
<protein>
    <submittedName>
        <fullName evidence="5">Uncharacterized protein</fullName>
    </submittedName>
</protein>
<sequence length="109" mass="12388">MTVWARRTDLLNDPNSKTPFYTSGHRNQNLSMVAMCVERIVATIRSNRYETNGVALGLLLLAFTNKLPSTPQQPKENWVFRNALVTSSKILWGKHKLHSITFLAQTFAL</sequence>
<evidence type="ECO:0000256" key="4">
    <source>
        <dbReference type="ARBA" id="ARBA00023136"/>
    </source>
</evidence>
<evidence type="ECO:0000256" key="1">
    <source>
        <dbReference type="ARBA" id="ARBA00004141"/>
    </source>
</evidence>
<keyword evidence="6" id="KW-1185">Reference proteome</keyword>
<gene>
    <name evidence="5" type="ORF">KIN20_001841</name>
</gene>
<evidence type="ECO:0000313" key="6">
    <source>
        <dbReference type="Proteomes" id="UP001196413"/>
    </source>
</evidence>
<dbReference type="Proteomes" id="UP001196413">
    <property type="component" value="Unassembled WGS sequence"/>
</dbReference>
<evidence type="ECO:0000256" key="3">
    <source>
        <dbReference type="ARBA" id="ARBA00022989"/>
    </source>
</evidence>
<dbReference type="AlphaFoldDB" id="A0AAD5QGE4"/>
<evidence type="ECO:0000256" key="2">
    <source>
        <dbReference type="ARBA" id="ARBA00022692"/>
    </source>
</evidence>
<dbReference type="EMBL" id="JAHQIW010000241">
    <property type="protein sequence ID" value="KAJ1346915.1"/>
    <property type="molecule type" value="Genomic_DNA"/>
</dbReference>
<organism evidence="5 6">
    <name type="scientific">Parelaphostrongylus tenuis</name>
    <name type="common">Meningeal worm</name>
    <dbReference type="NCBI Taxonomy" id="148309"/>
    <lineage>
        <taxon>Eukaryota</taxon>
        <taxon>Metazoa</taxon>
        <taxon>Ecdysozoa</taxon>
        <taxon>Nematoda</taxon>
        <taxon>Chromadorea</taxon>
        <taxon>Rhabditida</taxon>
        <taxon>Rhabditina</taxon>
        <taxon>Rhabditomorpha</taxon>
        <taxon>Strongyloidea</taxon>
        <taxon>Metastrongylidae</taxon>
        <taxon>Parelaphostrongylus</taxon>
    </lineage>
</organism>
<keyword evidence="2" id="KW-0812">Transmembrane</keyword>
<keyword evidence="3" id="KW-1133">Transmembrane helix</keyword>